<sequence>METLRETVTFGPVGPGAIAFAMTAGLIYSPRMRKEQGLSSGRVFLVAWMLALTAVSLAPWALSHVVYGHPPDDVFNSWAIGFPIGIFLGSFGGILWTRAALKAHFPERYGRQ</sequence>
<evidence type="ECO:0000313" key="2">
    <source>
        <dbReference type="EMBL" id="GGN46989.1"/>
    </source>
</evidence>
<keyword evidence="1" id="KW-0472">Membrane</keyword>
<name>A0A917XPK2_9ACTN</name>
<comment type="caution">
    <text evidence="2">The sequence shown here is derived from an EMBL/GenBank/DDBJ whole genome shotgun (WGS) entry which is preliminary data.</text>
</comment>
<protein>
    <submittedName>
        <fullName evidence="2">Uncharacterized protein</fullName>
    </submittedName>
</protein>
<feature type="transmembrane region" description="Helical" evidence="1">
    <location>
        <begin position="41"/>
        <end position="62"/>
    </location>
</feature>
<dbReference type="EMBL" id="BMML01000060">
    <property type="protein sequence ID" value="GGN46989.1"/>
    <property type="molecule type" value="Genomic_DNA"/>
</dbReference>
<evidence type="ECO:0000313" key="3">
    <source>
        <dbReference type="Proteomes" id="UP000653411"/>
    </source>
</evidence>
<reference evidence="2" key="1">
    <citation type="journal article" date="2014" name="Int. J. Syst. Evol. Microbiol.">
        <title>Complete genome sequence of Corynebacterium casei LMG S-19264T (=DSM 44701T), isolated from a smear-ripened cheese.</title>
        <authorList>
            <consortium name="US DOE Joint Genome Institute (JGI-PGF)"/>
            <person name="Walter F."/>
            <person name="Albersmeier A."/>
            <person name="Kalinowski J."/>
            <person name="Ruckert C."/>
        </authorList>
    </citation>
    <scope>NUCLEOTIDE SEQUENCE</scope>
    <source>
        <strain evidence="2">CGMCC 4.7110</strain>
    </source>
</reference>
<feature type="transmembrane region" description="Helical" evidence="1">
    <location>
        <begin position="12"/>
        <end position="29"/>
    </location>
</feature>
<keyword evidence="1" id="KW-0812">Transmembrane</keyword>
<dbReference type="AlphaFoldDB" id="A0A917XPK2"/>
<keyword evidence="1" id="KW-1133">Transmembrane helix</keyword>
<keyword evidence="3" id="KW-1185">Reference proteome</keyword>
<accession>A0A917XPK2</accession>
<reference evidence="2" key="2">
    <citation type="submission" date="2020-09" db="EMBL/GenBank/DDBJ databases">
        <authorList>
            <person name="Sun Q."/>
            <person name="Zhou Y."/>
        </authorList>
    </citation>
    <scope>NUCLEOTIDE SEQUENCE</scope>
    <source>
        <strain evidence="2">CGMCC 4.7110</strain>
    </source>
</reference>
<evidence type="ECO:0000256" key="1">
    <source>
        <dbReference type="SAM" id="Phobius"/>
    </source>
</evidence>
<gene>
    <name evidence="2" type="ORF">GCM10011578_100260</name>
</gene>
<feature type="transmembrane region" description="Helical" evidence="1">
    <location>
        <begin position="82"/>
        <end position="101"/>
    </location>
</feature>
<organism evidence="2 3">
    <name type="scientific">Streptomyces fuscichromogenes</name>
    <dbReference type="NCBI Taxonomy" id="1324013"/>
    <lineage>
        <taxon>Bacteria</taxon>
        <taxon>Bacillati</taxon>
        <taxon>Actinomycetota</taxon>
        <taxon>Actinomycetes</taxon>
        <taxon>Kitasatosporales</taxon>
        <taxon>Streptomycetaceae</taxon>
        <taxon>Streptomyces</taxon>
    </lineage>
</organism>
<dbReference type="RefSeq" id="WP_189269691.1">
    <property type="nucleotide sequence ID" value="NZ_BMML01000060.1"/>
</dbReference>
<dbReference type="Proteomes" id="UP000653411">
    <property type="component" value="Unassembled WGS sequence"/>
</dbReference>
<proteinExistence type="predicted"/>